<evidence type="ECO:0000313" key="2">
    <source>
        <dbReference type="EMBL" id="SHJ29349.1"/>
    </source>
</evidence>
<dbReference type="CDD" id="cd03138">
    <property type="entry name" value="GATase1_AraC_2"/>
    <property type="match status" value="1"/>
</dbReference>
<evidence type="ECO:0000313" key="3">
    <source>
        <dbReference type="Proteomes" id="UP000184292"/>
    </source>
</evidence>
<dbReference type="Proteomes" id="UP000184292">
    <property type="component" value="Unassembled WGS sequence"/>
</dbReference>
<reference evidence="2 3" key="1">
    <citation type="submission" date="2016-11" db="EMBL/GenBank/DDBJ databases">
        <authorList>
            <person name="Jaros S."/>
            <person name="Januszkiewicz K."/>
            <person name="Wedrychowicz H."/>
        </authorList>
    </citation>
    <scope>NUCLEOTIDE SEQUENCE [LARGE SCALE GENOMIC DNA]</scope>
    <source>
        <strain evidence="2 3">DSM 100565</strain>
    </source>
</reference>
<dbReference type="EMBL" id="FQYO01000013">
    <property type="protein sequence ID" value="SHJ29349.1"/>
    <property type="molecule type" value="Genomic_DNA"/>
</dbReference>
<dbReference type="STRING" id="1447782.SAMN05444417_0021"/>
<keyword evidence="3" id="KW-1185">Reference proteome</keyword>
<accession>A0A1M6I4K4</accession>
<dbReference type="Gene3D" id="3.40.50.880">
    <property type="match status" value="1"/>
</dbReference>
<dbReference type="Pfam" id="PF01965">
    <property type="entry name" value="DJ-1_PfpI"/>
    <property type="match status" value="1"/>
</dbReference>
<feature type="domain" description="DJ-1/PfpI" evidence="1">
    <location>
        <begin position="93"/>
        <end position="199"/>
    </location>
</feature>
<dbReference type="InterPro" id="IPR002818">
    <property type="entry name" value="DJ-1/PfpI"/>
</dbReference>
<dbReference type="AlphaFoldDB" id="A0A1M6I4K4"/>
<dbReference type="InterPro" id="IPR029062">
    <property type="entry name" value="Class_I_gatase-like"/>
</dbReference>
<sequence length="244" mass="26170">MVWSLVLHWGCIQSPSHRRNRQKTGRYRQMSDLRIGIVHYPGAQLSAAMGLADLFGIAGEIADRADRGAPRLSTRVIESPADDRTLSPGGSDARCDVLILPPSLHAPITADAAAPLADWLRERHAAGVVIASVCGGSFLLAETGLLSGRAATTHWVYADAFRQRFPDVILDLDRLVIDGGDILSAGGLMSWADLGLKLVDRYLGPVRRVSTSSTISPGPQPCRSISRSNGASIPIWPWICSCAP</sequence>
<proteinExistence type="predicted"/>
<evidence type="ECO:0000259" key="1">
    <source>
        <dbReference type="Pfam" id="PF01965"/>
    </source>
</evidence>
<protein>
    <submittedName>
        <fullName evidence="2">DJ-1/PfpI family protein</fullName>
    </submittedName>
</protein>
<dbReference type="PANTHER" id="PTHR43130">
    <property type="entry name" value="ARAC-FAMILY TRANSCRIPTIONAL REGULATOR"/>
    <property type="match status" value="1"/>
</dbReference>
<gene>
    <name evidence="2" type="ORF">SAMN05444417_0021</name>
</gene>
<dbReference type="InterPro" id="IPR052158">
    <property type="entry name" value="INH-QAR"/>
</dbReference>
<dbReference type="GO" id="GO:0006355">
    <property type="term" value="P:regulation of DNA-templated transcription"/>
    <property type="evidence" value="ECO:0007669"/>
    <property type="project" value="TreeGrafter"/>
</dbReference>
<dbReference type="SUPFAM" id="SSF52317">
    <property type="entry name" value="Class I glutamine amidotransferase-like"/>
    <property type="match status" value="1"/>
</dbReference>
<dbReference type="PANTHER" id="PTHR43130:SF11">
    <property type="entry name" value="TRANSCRIPTIONAL REGULATORY PROTEIN"/>
    <property type="match status" value="1"/>
</dbReference>
<organism evidence="2 3">
    <name type="scientific">Wenxinia saemankumensis</name>
    <dbReference type="NCBI Taxonomy" id="1447782"/>
    <lineage>
        <taxon>Bacteria</taxon>
        <taxon>Pseudomonadati</taxon>
        <taxon>Pseudomonadota</taxon>
        <taxon>Alphaproteobacteria</taxon>
        <taxon>Rhodobacterales</taxon>
        <taxon>Roseobacteraceae</taxon>
        <taxon>Wenxinia</taxon>
    </lineage>
</organism>
<name>A0A1M6I4K4_9RHOB</name>